<dbReference type="Proteomes" id="UP000444721">
    <property type="component" value="Unassembled WGS sequence"/>
</dbReference>
<keyword evidence="2" id="KW-0732">Signal</keyword>
<dbReference type="VEuPathDB" id="AmoebaDB:NF0062560"/>
<dbReference type="RefSeq" id="XP_044562058.1">
    <property type="nucleotide sequence ID" value="XM_044706630.1"/>
</dbReference>
<dbReference type="SUPFAM" id="SSF53850">
    <property type="entry name" value="Periplasmic binding protein-like II"/>
    <property type="match status" value="1"/>
</dbReference>
<comment type="caution">
    <text evidence="3">The sequence shown here is derived from an EMBL/GenBank/DDBJ whole genome shotgun (WGS) entry which is preliminary data.</text>
</comment>
<feature type="transmembrane region" description="Helical" evidence="1">
    <location>
        <begin position="317"/>
        <end position="337"/>
    </location>
</feature>
<dbReference type="OMA" id="MESMEPW"/>
<keyword evidence="1" id="KW-0812">Transmembrane</keyword>
<organism evidence="3 4">
    <name type="scientific">Naegleria fowleri</name>
    <name type="common">Brain eating amoeba</name>
    <dbReference type="NCBI Taxonomy" id="5763"/>
    <lineage>
        <taxon>Eukaryota</taxon>
        <taxon>Discoba</taxon>
        <taxon>Heterolobosea</taxon>
        <taxon>Tetramitia</taxon>
        <taxon>Eutetramitia</taxon>
        <taxon>Vahlkampfiidae</taxon>
        <taxon>Naegleria</taxon>
    </lineage>
</organism>
<accession>A0A6A5BVH1</accession>
<dbReference type="VEuPathDB" id="AmoebaDB:NfTy_072100"/>
<keyword evidence="4" id="KW-1185">Reference proteome</keyword>
<reference evidence="3 4" key="1">
    <citation type="journal article" date="2019" name="Sci. Rep.">
        <title>Nanopore sequencing improves the draft genome of the human pathogenic amoeba Naegleria fowleri.</title>
        <authorList>
            <person name="Liechti N."/>
            <person name="Schurch N."/>
            <person name="Bruggmann R."/>
            <person name="Wittwer M."/>
        </authorList>
    </citation>
    <scope>NUCLEOTIDE SEQUENCE [LARGE SCALE GENOMIC DNA]</scope>
    <source>
        <strain evidence="3 4">ATCC 30894</strain>
    </source>
</reference>
<evidence type="ECO:0000256" key="1">
    <source>
        <dbReference type="SAM" id="Phobius"/>
    </source>
</evidence>
<dbReference type="EMBL" id="VFQX01000034">
    <property type="protein sequence ID" value="KAF0977345.1"/>
    <property type="molecule type" value="Genomic_DNA"/>
</dbReference>
<evidence type="ECO:0000313" key="3">
    <source>
        <dbReference type="EMBL" id="KAF0977345.1"/>
    </source>
</evidence>
<evidence type="ECO:0000256" key="2">
    <source>
        <dbReference type="SAM" id="SignalP"/>
    </source>
</evidence>
<name>A0A6A5BVH1_NAEFO</name>
<feature type="signal peptide" evidence="2">
    <location>
        <begin position="1"/>
        <end position="23"/>
    </location>
</feature>
<sequence length="341" mass="37570">MTTTRRLLFLFTLVIFFQNFTHAFSCYSSASNRPSRLTHDTLSTSNIIHRKTSNTTAAIVTSSFVQAIDAATRDLVATSQFQDKFFDYLRFQVPTCVKANTIRYPSGNPFQSRTSLKFCYQMENAEPYTSVYEMVAQGILEQVNSHYSISLTKQIILVNTTDGFFVSLKRAVDEGVCDVVVADVSYVSERLPLVNFMSCPYGATSMAFLTTSKSLGVSTVTDLNRSGLKVATYAGTIFEDYIKKNLPLATALAVGFDEQFEMATSKSVDAVVADAVDLMVWMSRNTTQCPDCTVKIFGDPSYFGAFTARVNTAGSKLGNVFLIILVSVWSVMVLLCGGPHV</sequence>
<keyword evidence="1" id="KW-1133">Transmembrane helix</keyword>
<feature type="chain" id="PRO_5025440003" evidence="2">
    <location>
        <begin position="24"/>
        <end position="341"/>
    </location>
</feature>
<dbReference type="AlphaFoldDB" id="A0A6A5BVH1"/>
<dbReference type="VEuPathDB" id="AmoebaDB:FDP41_003337"/>
<proteinExistence type="predicted"/>
<protein>
    <submittedName>
        <fullName evidence="3">Uncharacterized protein</fullName>
    </submittedName>
</protein>
<dbReference type="OrthoDB" id="10360800at2759"/>
<keyword evidence="1" id="KW-0472">Membrane</keyword>
<gene>
    <name evidence="3" type="ORF">FDP41_003337</name>
</gene>
<dbReference type="GeneID" id="68110555"/>
<dbReference type="Gene3D" id="3.40.190.10">
    <property type="entry name" value="Periplasmic binding protein-like II"/>
    <property type="match status" value="2"/>
</dbReference>
<evidence type="ECO:0000313" key="4">
    <source>
        <dbReference type="Proteomes" id="UP000444721"/>
    </source>
</evidence>